<dbReference type="GO" id="GO:0030170">
    <property type="term" value="F:pyridoxal phosphate binding"/>
    <property type="evidence" value="ECO:0007669"/>
    <property type="project" value="InterPro"/>
</dbReference>
<keyword evidence="4 8" id="KW-0032">Aminotransferase</keyword>
<dbReference type="OrthoDB" id="9766445at2"/>
<dbReference type="GO" id="GO:0004838">
    <property type="term" value="F:L-tyrosine-2-oxoglutarate transaminase activity"/>
    <property type="evidence" value="ECO:0007669"/>
    <property type="project" value="TreeGrafter"/>
</dbReference>
<dbReference type="Pfam" id="PF00155">
    <property type="entry name" value="Aminotran_1_2"/>
    <property type="match status" value="1"/>
</dbReference>
<keyword evidence="6" id="KW-0663">Pyridoxal phosphate</keyword>
<dbReference type="InterPro" id="IPR004839">
    <property type="entry name" value="Aminotransferase_I/II_large"/>
</dbReference>
<feature type="domain" description="Aminotransferase class I/classII large" evidence="7">
    <location>
        <begin position="28"/>
        <end position="389"/>
    </location>
</feature>
<dbReference type="PRINTS" id="PR00799">
    <property type="entry name" value="TRANSAMINASE"/>
</dbReference>
<dbReference type="GO" id="GO:0042802">
    <property type="term" value="F:identical protein binding"/>
    <property type="evidence" value="ECO:0007669"/>
    <property type="project" value="TreeGrafter"/>
</dbReference>
<accession>A0A4P8EHE7</accession>
<proteinExistence type="inferred from homology"/>
<dbReference type="Proteomes" id="UP000298631">
    <property type="component" value="Chromosome"/>
</dbReference>
<dbReference type="FunFam" id="3.40.640.10:FF:000066">
    <property type="entry name" value="Aspartate aminotransferase"/>
    <property type="match status" value="1"/>
</dbReference>
<evidence type="ECO:0000256" key="1">
    <source>
        <dbReference type="ARBA" id="ARBA00001933"/>
    </source>
</evidence>
<comment type="cofactor">
    <cofactor evidence="1">
        <name>pyridoxal 5'-phosphate</name>
        <dbReference type="ChEBI" id="CHEBI:597326"/>
    </cofactor>
</comment>
<dbReference type="GO" id="GO:0005829">
    <property type="term" value="C:cytosol"/>
    <property type="evidence" value="ECO:0007669"/>
    <property type="project" value="TreeGrafter"/>
</dbReference>
<dbReference type="SUPFAM" id="SSF53383">
    <property type="entry name" value="PLP-dependent transferases"/>
    <property type="match status" value="1"/>
</dbReference>
<evidence type="ECO:0000259" key="7">
    <source>
        <dbReference type="Pfam" id="PF00155"/>
    </source>
</evidence>
<keyword evidence="9" id="KW-1185">Reference proteome</keyword>
<dbReference type="NCBIfam" id="NF006719">
    <property type="entry name" value="PRK09257.1"/>
    <property type="match status" value="1"/>
</dbReference>
<dbReference type="InterPro" id="IPR000796">
    <property type="entry name" value="Asp_trans"/>
</dbReference>
<evidence type="ECO:0000313" key="8">
    <source>
        <dbReference type="EMBL" id="QCO56299.1"/>
    </source>
</evidence>
<gene>
    <name evidence="8" type="ORF">EOK75_11500</name>
</gene>
<dbReference type="InterPro" id="IPR015424">
    <property type="entry name" value="PyrdxlP-dep_Trfase"/>
</dbReference>
<dbReference type="InterPro" id="IPR015422">
    <property type="entry name" value="PyrdxlP-dep_Trfase_small"/>
</dbReference>
<evidence type="ECO:0000256" key="6">
    <source>
        <dbReference type="ARBA" id="ARBA00022898"/>
    </source>
</evidence>
<dbReference type="RefSeq" id="WP_137194082.1">
    <property type="nucleotide sequence ID" value="NZ_CP039964.1"/>
</dbReference>
<comment type="similarity">
    <text evidence="2">Belongs to the class-I pyridoxal-phosphate-dependent aminotransferase family.</text>
</comment>
<dbReference type="Gene3D" id="3.90.1150.10">
    <property type="entry name" value="Aspartate Aminotransferase, domain 1"/>
    <property type="match status" value="1"/>
</dbReference>
<name>A0A4P8EHE7_9RHOB</name>
<dbReference type="EMBL" id="CP039964">
    <property type="protein sequence ID" value="QCO56299.1"/>
    <property type="molecule type" value="Genomic_DNA"/>
</dbReference>
<protein>
    <submittedName>
        <fullName evidence="8">Aspartate/tyrosine/aromatic aminotransferase</fullName>
    </submittedName>
</protein>
<dbReference type="InterPro" id="IPR015421">
    <property type="entry name" value="PyrdxlP-dep_Trfase_major"/>
</dbReference>
<dbReference type="KEGG" id="pseb:EOK75_11500"/>
<evidence type="ECO:0000313" key="9">
    <source>
        <dbReference type="Proteomes" id="UP000298631"/>
    </source>
</evidence>
<dbReference type="CDD" id="cd00609">
    <property type="entry name" value="AAT_like"/>
    <property type="match status" value="1"/>
</dbReference>
<evidence type="ECO:0000256" key="5">
    <source>
        <dbReference type="ARBA" id="ARBA00022679"/>
    </source>
</evidence>
<dbReference type="AlphaFoldDB" id="A0A4P8EHE7"/>
<keyword evidence="5 8" id="KW-0808">Transferase</keyword>
<dbReference type="PANTHER" id="PTHR11879:SF22">
    <property type="entry name" value="ASPARTATE AMINOTRANSFERASE, MITOCHONDRIAL"/>
    <property type="match status" value="1"/>
</dbReference>
<comment type="subunit">
    <text evidence="3">Homodimer.</text>
</comment>
<reference evidence="8 9" key="1">
    <citation type="submission" date="2019-05" db="EMBL/GenBank/DDBJ databases">
        <title>Pseudorhodobacter turbinis sp. nov., isolated from the gut of the Korean turban shell.</title>
        <authorList>
            <person name="Jeong Y.-S."/>
            <person name="Kang W.-R."/>
            <person name="Bae J.-W."/>
        </authorList>
    </citation>
    <scope>NUCLEOTIDE SEQUENCE [LARGE SCALE GENOMIC DNA]</scope>
    <source>
        <strain evidence="8 9">S12M18</strain>
    </source>
</reference>
<evidence type="ECO:0000256" key="2">
    <source>
        <dbReference type="ARBA" id="ARBA00007441"/>
    </source>
</evidence>
<organism evidence="8 9">
    <name type="scientific">Pseudorhodobacter turbinis</name>
    <dbReference type="NCBI Taxonomy" id="2500533"/>
    <lineage>
        <taxon>Bacteria</taxon>
        <taxon>Pseudomonadati</taxon>
        <taxon>Pseudomonadota</taxon>
        <taxon>Alphaproteobacteria</taxon>
        <taxon>Rhodobacterales</taxon>
        <taxon>Paracoccaceae</taxon>
        <taxon>Pseudorhodobacter</taxon>
    </lineage>
</organism>
<dbReference type="PANTHER" id="PTHR11879">
    <property type="entry name" value="ASPARTATE AMINOTRANSFERASE"/>
    <property type="match status" value="1"/>
</dbReference>
<dbReference type="Gene3D" id="3.40.640.10">
    <property type="entry name" value="Type I PLP-dependent aspartate aminotransferase-like (Major domain)"/>
    <property type="match status" value="1"/>
</dbReference>
<dbReference type="GO" id="GO:0004069">
    <property type="term" value="F:L-aspartate:2-oxoglutarate aminotransferase activity"/>
    <property type="evidence" value="ECO:0007669"/>
    <property type="project" value="TreeGrafter"/>
</dbReference>
<sequence>MLNALRPQPQDKILQLIQMYKEDPRDAKIDLGVGVYKDANGLTPVMRAIKTAEKQLWESETTKSYTNLSGDPAYTAAMQDLILGDSVTSDRLSAIATPGGTGAIRQALELVKIANPDATIWLSNPTWPNHPSIIKFLGLPIAEYRYFDAESRGVDFDGMLADLARAKKGDMVLLHACCHNPTGANLTLPQWSVVADLLEKTGAIPFIDNAYQGFGDGLDEDAAGLRLLASRLPELLIAASCSKNFGIYRERTGILIAVAPNAEMHGVVQQNLAFLNRQNFSFPPDHGARLVSMILTDPALRADWQQELEAVRLNMLSLRESLASELQRLSGSDRFGFLAQHRGMFSRVGATPEQVEALRRDHGVYMVGDSRMNIAGLNAQSVPVLAKAIIDVGV</sequence>
<evidence type="ECO:0000256" key="4">
    <source>
        <dbReference type="ARBA" id="ARBA00022576"/>
    </source>
</evidence>
<evidence type="ECO:0000256" key="3">
    <source>
        <dbReference type="ARBA" id="ARBA00011738"/>
    </source>
</evidence>
<dbReference type="GO" id="GO:0033585">
    <property type="term" value="P:L-phenylalanine biosynthetic process from chorismate via phenylpyruvate"/>
    <property type="evidence" value="ECO:0007669"/>
    <property type="project" value="TreeGrafter"/>
</dbReference>